<protein>
    <submittedName>
        <fullName evidence="1">Uncharacterized protein</fullName>
    </submittedName>
</protein>
<proteinExistence type="predicted"/>
<sequence>MEIGKKKLIIVGLACLLLVSFPTSVYALDADDLTDLVGYTIIASSYIPGSFRGARRGKVVQLANDMVFEFREYKYSYSYRPTVIIFAFPYSESIILYKLIIDDEIYDVVRLR</sequence>
<dbReference type="EMBL" id="BARV01006215">
    <property type="protein sequence ID" value="GAI09699.1"/>
    <property type="molecule type" value="Genomic_DNA"/>
</dbReference>
<dbReference type="AlphaFoldDB" id="X1MTG8"/>
<reference evidence="1" key="1">
    <citation type="journal article" date="2014" name="Front. Microbiol.">
        <title>High frequency of phylogenetically diverse reductive dehalogenase-homologous genes in deep subseafloor sedimentary metagenomes.</title>
        <authorList>
            <person name="Kawai M."/>
            <person name="Futagami T."/>
            <person name="Toyoda A."/>
            <person name="Takaki Y."/>
            <person name="Nishi S."/>
            <person name="Hori S."/>
            <person name="Arai W."/>
            <person name="Tsubouchi T."/>
            <person name="Morono Y."/>
            <person name="Uchiyama I."/>
            <person name="Ito T."/>
            <person name="Fujiyama A."/>
            <person name="Inagaki F."/>
            <person name="Takami H."/>
        </authorList>
    </citation>
    <scope>NUCLEOTIDE SEQUENCE</scope>
    <source>
        <strain evidence="1">Expedition CK06-06</strain>
    </source>
</reference>
<gene>
    <name evidence="1" type="ORF">S06H3_12720</name>
</gene>
<organism evidence="1">
    <name type="scientific">marine sediment metagenome</name>
    <dbReference type="NCBI Taxonomy" id="412755"/>
    <lineage>
        <taxon>unclassified sequences</taxon>
        <taxon>metagenomes</taxon>
        <taxon>ecological metagenomes</taxon>
    </lineage>
</organism>
<evidence type="ECO:0000313" key="1">
    <source>
        <dbReference type="EMBL" id="GAI09699.1"/>
    </source>
</evidence>
<name>X1MTG8_9ZZZZ</name>
<comment type="caution">
    <text evidence="1">The sequence shown here is derived from an EMBL/GenBank/DDBJ whole genome shotgun (WGS) entry which is preliminary data.</text>
</comment>
<accession>X1MTG8</accession>